<organism evidence="2 3">
    <name type="scientific">Parascaris equorum</name>
    <name type="common">Equine roundworm</name>
    <dbReference type="NCBI Taxonomy" id="6256"/>
    <lineage>
        <taxon>Eukaryota</taxon>
        <taxon>Metazoa</taxon>
        <taxon>Ecdysozoa</taxon>
        <taxon>Nematoda</taxon>
        <taxon>Chromadorea</taxon>
        <taxon>Rhabditida</taxon>
        <taxon>Spirurina</taxon>
        <taxon>Ascaridomorpha</taxon>
        <taxon>Ascaridoidea</taxon>
        <taxon>Ascarididae</taxon>
        <taxon>Parascaris</taxon>
    </lineage>
</organism>
<protein>
    <submittedName>
        <fullName evidence="3">Uncharacterized protein</fullName>
    </submittedName>
</protein>
<proteinExistence type="predicted"/>
<dbReference type="WBParaSite" id="PEQ_0000977201-mRNA-1">
    <property type="protein sequence ID" value="PEQ_0000977201-mRNA-1"/>
    <property type="gene ID" value="PEQ_0000977201"/>
</dbReference>
<reference evidence="3" key="1">
    <citation type="submission" date="2022-11" db="UniProtKB">
        <authorList>
            <consortium name="WormBaseParasite"/>
        </authorList>
    </citation>
    <scope>IDENTIFICATION</scope>
</reference>
<evidence type="ECO:0000256" key="1">
    <source>
        <dbReference type="SAM" id="MobiDB-lite"/>
    </source>
</evidence>
<dbReference type="AlphaFoldDB" id="A0A914RU23"/>
<accession>A0A914RU23</accession>
<feature type="region of interest" description="Disordered" evidence="1">
    <location>
        <begin position="21"/>
        <end position="59"/>
    </location>
</feature>
<keyword evidence="2" id="KW-1185">Reference proteome</keyword>
<sequence length="171" mass="19200">MNKDRLFLGTGRVIIPGPVIAERSNGGSNGPPILLNKDEREADSASVYSGHRSENSNAIKDEHTRRNIGYHHNVKTKGEKRTINSTVGVGRNVGAETEDVAIKHADTSSGIGKDVKAKIFGYFNYGYKQPEYHIEEYYSDEKYGQKFGANYHHHRAFDDHSSGRECIRRSF</sequence>
<evidence type="ECO:0000313" key="3">
    <source>
        <dbReference type="WBParaSite" id="PEQ_0000977201-mRNA-1"/>
    </source>
</evidence>
<name>A0A914RU23_PAREQ</name>
<dbReference type="Proteomes" id="UP000887564">
    <property type="component" value="Unplaced"/>
</dbReference>
<evidence type="ECO:0000313" key="2">
    <source>
        <dbReference type="Proteomes" id="UP000887564"/>
    </source>
</evidence>